<evidence type="ECO:0000313" key="2">
    <source>
        <dbReference type="EMBL" id="CAF2036162.1"/>
    </source>
</evidence>
<accession>A0A816NKU3</accession>
<dbReference type="Proteomes" id="UP000663824">
    <property type="component" value="Unassembled WGS sequence"/>
</dbReference>
<reference evidence="2" key="1">
    <citation type="submission" date="2021-02" db="EMBL/GenBank/DDBJ databases">
        <authorList>
            <person name="Nowell W R."/>
        </authorList>
    </citation>
    <scope>NUCLEOTIDE SEQUENCE</scope>
</reference>
<dbReference type="AlphaFoldDB" id="A0A816NKU3"/>
<name>A0A816NKU3_9BILA</name>
<comment type="caution">
    <text evidence="2">The sequence shown here is derived from an EMBL/GenBank/DDBJ whole genome shotgun (WGS) entry which is preliminary data.</text>
</comment>
<protein>
    <submittedName>
        <fullName evidence="2">Uncharacterized protein</fullName>
    </submittedName>
</protein>
<keyword evidence="1" id="KW-0472">Membrane</keyword>
<feature type="transmembrane region" description="Helical" evidence="1">
    <location>
        <begin position="178"/>
        <end position="198"/>
    </location>
</feature>
<proteinExistence type="predicted"/>
<dbReference type="EMBL" id="CAJNRE010004554">
    <property type="protein sequence ID" value="CAF2036162.1"/>
    <property type="molecule type" value="Genomic_DNA"/>
</dbReference>
<gene>
    <name evidence="2" type="ORF">MBJ925_LOCUS10726</name>
</gene>
<evidence type="ECO:0000313" key="3">
    <source>
        <dbReference type="Proteomes" id="UP000663824"/>
    </source>
</evidence>
<evidence type="ECO:0000256" key="1">
    <source>
        <dbReference type="SAM" id="Phobius"/>
    </source>
</evidence>
<keyword evidence="1" id="KW-0812">Transmembrane</keyword>
<keyword evidence="1" id="KW-1133">Transmembrane helix</keyword>
<sequence>MIKDDILKRNIDQTKSTVDESVLCSSKRNCVVDDEKFHRKNSMITQRRKLISIVFHFASEESIDIHKCESINILAIINNHYVSIFLAALSTINSSQLETDDNGNKIMDKNRPKTRSCQSEIILSHQIDATIENNSSLSISNTLLDRSLSDYKLTTLHISSHNSIGSYNNRLNMLTRSVLVIVVLALAIFAIGSEAWTIDQETAWRNALIRSYYPVSTPPPGRWMLRWRNGKLWGEDRYLRAKSPVCFWYKGKCY</sequence>
<organism evidence="2 3">
    <name type="scientific">Rotaria magnacalcarata</name>
    <dbReference type="NCBI Taxonomy" id="392030"/>
    <lineage>
        <taxon>Eukaryota</taxon>
        <taxon>Metazoa</taxon>
        <taxon>Spiralia</taxon>
        <taxon>Gnathifera</taxon>
        <taxon>Rotifera</taxon>
        <taxon>Eurotatoria</taxon>
        <taxon>Bdelloidea</taxon>
        <taxon>Philodinida</taxon>
        <taxon>Philodinidae</taxon>
        <taxon>Rotaria</taxon>
    </lineage>
</organism>